<name>D1PHC6_9BACT</name>
<evidence type="ECO:0000256" key="1">
    <source>
        <dbReference type="ARBA" id="ARBA00001946"/>
    </source>
</evidence>
<dbReference type="SUPFAM" id="SSF81301">
    <property type="entry name" value="Nucleotidyltransferase"/>
    <property type="match status" value="1"/>
</dbReference>
<gene>
    <name evidence="9" type="ORF">PREVCOP_06646</name>
</gene>
<evidence type="ECO:0000256" key="5">
    <source>
        <dbReference type="ARBA" id="ARBA00022741"/>
    </source>
</evidence>
<proteinExistence type="predicted"/>
<dbReference type="GO" id="GO:0005524">
    <property type="term" value="F:ATP binding"/>
    <property type="evidence" value="ECO:0007669"/>
    <property type="project" value="UniProtKB-KW"/>
</dbReference>
<keyword evidence="10" id="KW-1185">Reference proteome</keyword>
<evidence type="ECO:0000313" key="10">
    <source>
        <dbReference type="Proteomes" id="UP000004477"/>
    </source>
</evidence>
<sequence length="104" mass="11942">MGKRDIMGKRAIIEALRHYFSTQPVQKAWLFGSFSRGEETKDSDVDIMVSLDKSKPIGLKFFGMWSDLEELLGRKVDLVSEGTLLPFAQESVERDKILVYERTK</sequence>
<dbReference type="STRING" id="537011.PREVCOP_06646"/>
<organism evidence="9 10">
    <name type="scientific">Segatella copri DSM 18205</name>
    <dbReference type="NCBI Taxonomy" id="537011"/>
    <lineage>
        <taxon>Bacteria</taxon>
        <taxon>Pseudomonadati</taxon>
        <taxon>Bacteroidota</taxon>
        <taxon>Bacteroidia</taxon>
        <taxon>Bacteroidales</taxon>
        <taxon>Prevotellaceae</taxon>
        <taxon>Segatella</taxon>
    </lineage>
</organism>
<dbReference type="PaxDb" id="537011-PREVCOP_06646"/>
<evidence type="ECO:0000256" key="7">
    <source>
        <dbReference type="ARBA" id="ARBA00022842"/>
    </source>
</evidence>
<evidence type="ECO:0000259" key="8">
    <source>
        <dbReference type="Pfam" id="PF18765"/>
    </source>
</evidence>
<evidence type="ECO:0000256" key="3">
    <source>
        <dbReference type="ARBA" id="ARBA00022695"/>
    </source>
</evidence>
<dbReference type="InterPro" id="IPR052038">
    <property type="entry name" value="Type-VII_TA_antitoxin"/>
</dbReference>
<reference evidence="9" key="1">
    <citation type="submission" date="2009-11" db="EMBL/GenBank/DDBJ databases">
        <authorList>
            <person name="Weinstock G."/>
            <person name="Sodergren E."/>
            <person name="Clifton S."/>
            <person name="Fulton L."/>
            <person name="Fulton B."/>
            <person name="Courtney L."/>
            <person name="Fronick C."/>
            <person name="Harrison M."/>
            <person name="Strong C."/>
            <person name="Farmer C."/>
            <person name="Delahaunty K."/>
            <person name="Markovic C."/>
            <person name="Hall O."/>
            <person name="Minx P."/>
            <person name="Tomlinson C."/>
            <person name="Mitreva M."/>
            <person name="Nelson J."/>
            <person name="Hou S."/>
            <person name="Wollam A."/>
            <person name="Pepin K.H."/>
            <person name="Johnson M."/>
            <person name="Bhonagiri V."/>
            <person name="Nash W.E."/>
            <person name="Warren W."/>
            <person name="Chinwalla A."/>
            <person name="Mardis E.R."/>
            <person name="Wilson R.K."/>
        </authorList>
    </citation>
    <scope>NUCLEOTIDE SEQUENCE [LARGE SCALE GENOMIC DNA]</scope>
    <source>
        <strain evidence="9">DSM 18205</strain>
    </source>
</reference>
<keyword evidence="3" id="KW-0548">Nucleotidyltransferase</keyword>
<dbReference type="Pfam" id="PF18765">
    <property type="entry name" value="Polbeta"/>
    <property type="match status" value="1"/>
</dbReference>
<evidence type="ECO:0000256" key="6">
    <source>
        <dbReference type="ARBA" id="ARBA00022840"/>
    </source>
</evidence>
<keyword evidence="6" id="KW-0067">ATP-binding</keyword>
<dbReference type="InterPro" id="IPR043519">
    <property type="entry name" value="NT_sf"/>
</dbReference>
<dbReference type="HOGENOM" id="CLU_130257_10_2_10"/>
<protein>
    <submittedName>
        <fullName evidence="9">Nucleotidyltransferase domain protein</fullName>
    </submittedName>
</protein>
<feature type="domain" description="Polymerase beta nucleotidyltransferase" evidence="8">
    <location>
        <begin position="15"/>
        <end position="103"/>
    </location>
</feature>
<evidence type="ECO:0000256" key="4">
    <source>
        <dbReference type="ARBA" id="ARBA00022723"/>
    </source>
</evidence>
<keyword evidence="5" id="KW-0547">Nucleotide-binding</keyword>
<dbReference type="PANTHER" id="PTHR33571:SF14">
    <property type="entry name" value="PROTEIN ADENYLYLTRANSFERASE MJ0435-RELATED"/>
    <property type="match status" value="1"/>
</dbReference>
<dbReference type="Gene3D" id="3.30.460.10">
    <property type="entry name" value="Beta Polymerase, domain 2"/>
    <property type="match status" value="1"/>
</dbReference>
<dbReference type="Proteomes" id="UP000004477">
    <property type="component" value="Unassembled WGS sequence"/>
</dbReference>
<accession>D1PHC6</accession>
<keyword evidence="2" id="KW-0808">Transferase</keyword>
<dbReference type="GeneID" id="69849112"/>
<keyword evidence="7" id="KW-0460">Magnesium</keyword>
<dbReference type="GO" id="GO:0016779">
    <property type="term" value="F:nucleotidyltransferase activity"/>
    <property type="evidence" value="ECO:0007669"/>
    <property type="project" value="UniProtKB-KW"/>
</dbReference>
<dbReference type="EMBL" id="ACBX02000051">
    <property type="protein sequence ID" value="EFB33889.1"/>
    <property type="molecule type" value="Genomic_DNA"/>
</dbReference>
<comment type="caution">
    <text evidence="9">The sequence shown here is derived from an EMBL/GenBank/DDBJ whole genome shotgun (WGS) entry which is preliminary data.</text>
</comment>
<dbReference type="GO" id="GO:0046872">
    <property type="term" value="F:metal ion binding"/>
    <property type="evidence" value="ECO:0007669"/>
    <property type="project" value="UniProtKB-KW"/>
</dbReference>
<dbReference type="CDD" id="cd05403">
    <property type="entry name" value="NT_KNTase_like"/>
    <property type="match status" value="1"/>
</dbReference>
<evidence type="ECO:0000313" key="9">
    <source>
        <dbReference type="EMBL" id="EFB33889.1"/>
    </source>
</evidence>
<dbReference type="InterPro" id="IPR041633">
    <property type="entry name" value="Polbeta"/>
</dbReference>
<dbReference type="PANTHER" id="PTHR33571">
    <property type="entry name" value="SSL8005 PROTEIN"/>
    <property type="match status" value="1"/>
</dbReference>
<comment type="cofactor">
    <cofactor evidence="1">
        <name>Mg(2+)</name>
        <dbReference type="ChEBI" id="CHEBI:18420"/>
    </cofactor>
</comment>
<evidence type="ECO:0000256" key="2">
    <source>
        <dbReference type="ARBA" id="ARBA00022679"/>
    </source>
</evidence>
<keyword evidence="4" id="KW-0479">Metal-binding</keyword>
<dbReference type="RefSeq" id="WP_006849312.1">
    <property type="nucleotide sequence ID" value="NZ_CP085932.1"/>
</dbReference>
<dbReference type="AlphaFoldDB" id="D1PHC6"/>